<keyword evidence="1" id="KW-0175">Coiled coil</keyword>
<proteinExistence type="predicted"/>
<evidence type="ECO:0000313" key="3">
    <source>
        <dbReference type="EMBL" id="RAH87049.1"/>
    </source>
</evidence>
<dbReference type="GeneID" id="37180636"/>
<dbReference type="OrthoDB" id="10355503at2759"/>
<name>A0A8T8XI14_ASPJA</name>
<feature type="compositionally biased region" description="Basic and acidic residues" evidence="2">
    <location>
        <begin position="29"/>
        <end position="44"/>
    </location>
</feature>
<reference evidence="3 4" key="1">
    <citation type="submission" date="2018-02" db="EMBL/GenBank/DDBJ databases">
        <title>The genomes of Aspergillus section Nigri reveals drivers in fungal speciation.</title>
        <authorList>
            <consortium name="DOE Joint Genome Institute"/>
            <person name="Vesth T.C."/>
            <person name="Nybo J."/>
            <person name="Theobald S."/>
            <person name="Brandl J."/>
            <person name="Frisvad J.C."/>
            <person name="Nielsen K.F."/>
            <person name="Lyhne E.K."/>
            <person name="Kogle M.E."/>
            <person name="Kuo A."/>
            <person name="Riley R."/>
            <person name="Clum A."/>
            <person name="Nolan M."/>
            <person name="Lipzen A."/>
            <person name="Salamov A."/>
            <person name="Henrissat B."/>
            <person name="Wiebenga A."/>
            <person name="De vries R.P."/>
            <person name="Grigoriev I.V."/>
            <person name="Mortensen U.H."/>
            <person name="Andersen M.R."/>
            <person name="Baker S.E."/>
        </authorList>
    </citation>
    <scope>NUCLEOTIDE SEQUENCE [LARGE SCALE GENOMIC DNA]</scope>
    <source>
        <strain evidence="3 4">CBS 114.51</strain>
    </source>
</reference>
<evidence type="ECO:0000256" key="2">
    <source>
        <dbReference type="SAM" id="MobiDB-lite"/>
    </source>
</evidence>
<dbReference type="EMBL" id="KZ824771">
    <property type="protein sequence ID" value="RAH87049.1"/>
    <property type="molecule type" value="Genomic_DNA"/>
</dbReference>
<accession>A0A8T8XI14</accession>
<dbReference type="Proteomes" id="UP000249497">
    <property type="component" value="Unassembled WGS sequence"/>
</dbReference>
<feature type="coiled-coil region" evidence="1">
    <location>
        <begin position="178"/>
        <end position="226"/>
    </location>
</feature>
<keyword evidence="4" id="KW-1185">Reference proteome</keyword>
<evidence type="ECO:0000313" key="4">
    <source>
        <dbReference type="Proteomes" id="UP000249497"/>
    </source>
</evidence>
<dbReference type="SUPFAM" id="SSF57997">
    <property type="entry name" value="Tropomyosin"/>
    <property type="match status" value="1"/>
</dbReference>
<sequence>MTHPSDQHPVERDTYAHDLEFDTNDQPPENDHVAGDGNDVEHGPDSAGATASSRNQNLRRTAQAFPEDFASPQTIFRAIQTSKDMGHAKMAENIHDRPSSSVTFERRLVRIKGLEDEVDSLRNELESVKYSLTLMQEVVNDYESDNHVTRADLSKTMLKVKADSDDRHFESRMITNELHNLGNDYQRLTQRIDYLQRLVKDYERDCSGAKRYAKALEARIDRLEAKIGTQKSPHAEHRQIPGRALGMRHMYPDNLARLRGGFFRAEGWEDRARVGNEIAHDADFLAGLGNSREKNRAGDGLFESRYGLAPQWSEEILLEYESFVKVLSLYASEHLKKVEVKLSEDLERAHSKAVELANNNKMEAEKVCKKYLEERSRIQAALACSACEKLNLLLAETTPPPPTYNFASRITGVPEAGSNIFLIRIQMASLNRPCVQYPSVRPFHVTITSSITTPHAVSI</sequence>
<dbReference type="RefSeq" id="XP_025532943.1">
    <property type="nucleotide sequence ID" value="XM_025676943.1"/>
</dbReference>
<dbReference type="AlphaFoldDB" id="A0A8T8XI14"/>
<feature type="region of interest" description="Disordered" evidence="2">
    <location>
        <begin position="1"/>
        <end position="55"/>
    </location>
</feature>
<protein>
    <submittedName>
        <fullName evidence="3">Uncharacterized protein</fullName>
    </submittedName>
</protein>
<organism evidence="3 4">
    <name type="scientific">Aspergillus japonicus CBS 114.51</name>
    <dbReference type="NCBI Taxonomy" id="1448312"/>
    <lineage>
        <taxon>Eukaryota</taxon>
        <taxon>Fungi</taxon>
        <taxon>Dikarya</taxon>
        <taxon>Ascomycota</taxon>
        <taxon>Pezizomycotina</taxon>
        <taxon>Eurotiomycetes</taxon>
        <taxon>Eurotiomycetidae</taxon>
        <taxon>Eurotiales</taxon>
        <taxon>Aspergillaceae</taxon>
        <taxon>Aspergillus</taxon>
        <taxon>Aspergillus subgen. Circumdati</taxon>
    </lineage>
</organism>
<feature type="compositionally biased region" description="Basic and acidic residues" evidence="2">
    <location>
        <begin position="1"/>
        <end position="20"/>
    </location>
</feature>
<gene>
    <name evidence="3" type="ORF">BO86DRAFT_452679</name>
</gene>
<feature type="coiled-coil region" evidence="1">
    <location>
        <begin position="104"/>
        <end position="131"/>
    </location>
</feature>
<evidence type="ECO:0000256" key="1">
    <source>
        <dbReference type="SAM" id="Coils"/>
    </source>
</evidence>